<dbReference type="PANTHER" id="PTHR45632">
    <property type="entry name" value="LD33804P"/>
    <property type="match status" value="1"/>
</dbReference>
<accession>A0A250XSH7</accession>
<evidence type="ECO:0000313" key="2">
    <source>
        <dbReference type="Proteomes" id="UP000232323"/>
    </source>
</evidence>
<keyword evidence="2" id="KW-1185">Reference proteome</keyword>
<dbReference type="AlphaFoldDB" id="A0A250XSH7"/>
<sequence>MKYPRSDHCAVSYQGNIYVFGGQSHDPNNLTNAHVLNNFTVYNMYLDTVEDLPSMPEPRYRFGYGVVNDKLYVFGGFAEIENNFGTTPHPAGTMVYDFTTGKWDPYGANSPQMKNPRADLWGAAVNGMVYALGGYNPPDFYNAVNTVEVLNPATGVWSYIANMTYARGDLQANVANGSVYAFGGVTNVGIGNCSDYNSCHPWTNSVEVYNANNNTWSLVAPMNWARGDFATVVLKNGHIIAVGGENGYDDAGTVRVNEVAQPWVEEYILEHNIWVPKAALSEPRFRFAMASDIGNFMYAFGGAPTCDDSFANDTCSSQVLSSIIGFYDNEYPSIWAALT</sequence>
<dbReference type="InterPro" id="IPR006652">
    <property type="entry name" value="Kelch_1"/>
</dbReference>
<dbReference type="SUPFAM" id="SSF117281">
    <property type="entry name" value="Kelch motif"/>
    <property type="match status" value="2"/>
</dbReference>
<dbReference type="Pfam" id="PF24681">
    <property type="entry name" value="Kelch_KLHDC2_KLHL20_DRC7"/>
    <property type="match status" value="1"/>
</dbReference>
<dbReference type="Proteomes" id="UP000232323">
    <property type="component" value="Unassembled WGS sequence"/>
</dbReference>
<reference evidence="1 2" key="1">
    <citation type="submission" date="2017-08" db="EMBL/GenBank/DDBJ databases">
        <title>Acidophilic green algal genome provides insights into adaptation to an acidic environment.</title>
        <authorList>
            <person name="Hirooka S."/>
            <person name="Hirose Y."/>
            <person name="Kanesaki Y."/>
            <person name="Higuchi S."/>
            <person name="Fujiwara T."/>
            <person name="Onuma R."/>
            <person name="Era A."/>
            <person name="Ohbayashi R."/>
            <person name="Uzuka A."/>
            <person name="Nozaki H."/>
            <person name="Yoshikawa H."/>
            <person name="Miyagishima S.Y."/>
        </authorList>
    </citation>
    <scope>NUCLEOTIDE SEQUENCE [LARGE SCALE GENOMIC DNA]</scope>
    <source>
        <strain evidence="1 2">NIES-2499</strain>
    </source>
</reference>
<name>A0A250XSH7_9CHLO</name>
<protein>
    <submittedName>
        <fullName evidence="1">Uncharacterized protein</fullName>
    </submittedName>
</protein>
<dbReference type="SMART" id="SM00612">
    <property type="entry name" value="Kelch"/>
    <property type="match status" value="5"/>
</dbReference>
<dbReference type="InterPro" id="IPR015915">
    <property type="entry name" value="Kelch-typ_b-propeller"/>
</dbReference>
<dbReference type="EMBL" id="BEGY01000217">
    <property type="protein sequence ID" value="GAX86027.1"/>
    <property type="molecule type" value="Genomic_DNA"/>
</dbReference>
<proteinExistence type="predicted"/>
<organism evidence="1 2">
    <name type="scientific">Chlamydomonas eustigma</name>
    <dbReference type="NCBI Taxonomy" id="1157962"/>
    <lineage>
        <taxon>Eukaryota</taxon>
        <taxon>Viridiplantae</taxon>
        <taxon>Chlorophyta</taxon>
        <taxon>core chlorophytes</taxon>
        <taxon>Chlorophyceae</taxon>
        <taxon>CS clade</taxon>
        <taxon>Chlamydomonadales</taxon>
        <taxon>Chlamydomonadaceae</taxon>
        <taxon>Chlamydomonas</taxon>
    </lineage>
</organism>
<dbReference type="STRING" id="1157962.A0A250XSH7"/>
<dbReference type="Gene3D" id="2.120.10.80">
    <property type="entry name" value="Kelch-type beta propeller"/>
    <property type="match status" value="2"/>
</dbReference>
<gene>
    <name evidence="1" type="ORF">CEUSTIGMA_g13442.t1</name>
</gene>
<evidence type="ECO:0000313" key="1">
    <source>
        <dbReference type="EMBL" id="GAX86027.1"/>
    </source>
</evidence>
<comment type="caution">
    <text evidence="1">The sequence shown here is derived from an EMBL/GenBank/DDBJ whole genome shotgun (WGS) entry which is preliminary data.</text>
</comment>
<dbReference type="OrthoDB" id="523959at2759"/>